<dbReference type="Proteomes" id="UP000815677">
    <property type="component" value="Unassembled WGS sequence"/>
</dbReference>
<feature type="compositionally biased region" description="Basic and acidic residues" evidence="1">
    <location>
        <begin position="284"/>
        <end position="297"/>
    </location>
</feature>
<proteinExistence type="predicted"/>
<protein>
    <submittedName>
        <fullName evidence="2">Uncharacterized protein</fullName>
    </submittedName>
</protein>
<accession>A0ABQ0MB16</accession>
<gene>
    <name evidence="2" type="ORF">MCHLO_16601</name>
</gene>
<organism evidence="2 3">
    <name type="scientific">Mycena chlorophos</name>
    <name type="common">Agaric fungus</name>
    <name type="synonym">Agaricus chlorophos</name>
    <dbReference type="NCBI Taxonomy" id="658473"/>
    <lineage>
        <taxon>Eukaryota</taxon>
        <taxon>Fungi</taxon>
        <taxon>Dikarya</taxon>
        <taxon>Basidiomycota</taxon>
        <taxon>Agaricomycotina</taxon>
        <taxon>Agaricomycetes</taxon>
        <taxon>Agaricomycetidae</taxon>
        <taxon>Agaricales</taxon>
        <taxon>Marasmiineae</taxon>
        <taxon>Mycenaceae</taxon>
        <taxon>Mycena</taxon>
    </lineage>
</organism>
<dbReference type="EMBL" id="DF849951">
    <property type="protein sequence ID" value="GAT60467.1"/>
    <property type="molecule type" value="Genomic_DNA"/>
</dbReference>
<evidence type="ECO:0000313" key="2">
    <source>
        <dbReference type="EMBL" id="GAT60467.1"/>
    </source>
</evidence>
<evidence type="ECO:0000313" key="3">
    <source>
        <dbReference type="Proteomes" id="UP000815677"/>
    </source>
</evidence>
<feature type="region of interest" description="Disordered" evidence="1">
    <location>
        <begin position="262"/>
        <end position="311"/>
    </location>
</feature>
<reference evidence="2" key="1">
    <citation type="submission" date="2014-09" db="EMBL/GenBank/DDBJ databases">
        <title>Genome sequence of the luminous mushroom Mycena chlorophos for searching fungal bioluminescence genes.</title>
        <authorList>
            <person name="Tanaka Y."/>
            <person name="Kasuga D."/>
            <person name="Oba Y."/>
            <person name="Hase S."/>
            <person name="Sato K."/>
            <person name="Oba Y."/>
            <person name="Sakakibara Y."/>
        </authorList>
    </citation>
    <scope>NUCLEOTIDE SEQUENCE</scope>
</reference>
<dbReference type="Pfam" id="PF14223">
    <property type="entry name" value="Retrotran_gag_2"/>
    <property type="match status" value="1"/>
</dbReference>
<evidence type="ECO:0000256" key="1">
    <source>
        <dbReference type="SAM" id="MobiDB-lite"/>
    </source>
</evidence>
<keyword evidence="3" id="KW-1185">Reference proteome</keyword>
<sequence>MANNNTSNADEKEWKSFKLTPIRDEDGVNNYAEFRLKARYELDAAGYWKYIDGPEYKPPVIPDLKPTTTAEGLNSVGVMTKVTVVGNEKAVEAAIKSAETWTAGDKKAQAVLIRAVPAGKLWVVRKCLTAHDVWMALKNEYEPAGALTAVMIKEQILNNRCQPGDDPVLWRTSMIELHQALDEADPTAMPDAEFAKHLVHQMTSDAEWRFCRDQLRAEIRDAEAKGSPMTSTMVVNRLRAEEVEKGLVGSVVSVNALMAARRGRNSESSAVPSAYAGGPSAMGRRNDRVQARSERRPGPYKTAAPKQLNPNSAVCENTEQCESPFGHTKDNCFAYGGGKCGQYPDWYKGKRDVHLPLAERFAARRKKMVENGRGDSRAGGRFAGLADFTEDGDDEVEEAVGGGPTREFVFALSLPEMEDDDDVRSDEEVERR</sequence>
<name>A0ABQ0MB16_MYCCL</name>